<gene>
    <name evidence="1" type="ORF">ACFPFO_14535</name>
</gene>
<dbReference type="Proteomes" id="UP001595925">
    <property type="component" value="Unassembled WGS sequence"/>
</dbReference>
<evidence type="ECO:0000313" key="1">
    <source>
        <dbReference type="EMBL" id="MFC4988959.1"/>
    </source>
</evidence>
<accession>A0ABD5QIT8</accession>
<dbReference type="InterPro" id="IPR058985">
    <property type="entry name" value="Antitox_halobact"/>
</dbReference>
<comment type="caution">
    <text evidence="1">The sequence shown here is derived from an EMBL/GenBank/DDBJ whole genome shotgun (WGS) entry which is preliminary data.</text>
</comment>
<dbReference type="AlphaFoldDB" id="A0ABD5QIT8"/>
<dbReference type="Pfam" id="PF26044">
    <property type="entry name" value="Antitox_halo"/>
    <property type="match status" value="1"/>
</dbReference>
<proteinExistence type="predicted"/>
<dbReference type="EMBL" id="JBHSJG010000038">
    <property type="protein sequence ID" value="MFC4988959.1"/>
    <property type="molecule type" value="Genomic_DNA"/>
</dbReference>
<name>A0ABD5QIT8_9EURY</name>
<sequence length="55" mass="6344">MASGTEPSTADDEVRRLYERYQSADTDEERHKILLEMGELDGRRHSDIYAALESE</sequence>
<evidence type="ECO:0000313" key="2">
    <source>
        <dbReference type="Proteomes" id="UP001595925"/>
    </source>
</evidence>
<dbReference type="RefSeq" id="WP_224828387.1">
    <property type="nucleotide sequence ID" value="NZ_JAIVEF010000006.1"/>
</dbReference>
<protein>
    <submittedName>
        <fullName evidence="1">Uncharacterized protein</fullName>
    </submittedName>
</protein>
<keyword evidence="2" id="KW-1185">Reference proteome</keyword>
<organism evidence="1 2">
    <name type="scientific">Saliphagus infecundisoli</name>
    <dbReference type="NCBI Taxonomy" id="1849069"/>
    <lineage>
        <taxon>Archaea</taxon>
        <taxon>Methanobacteriati</taxon>
        <taxon>Methanobacteriota</taxon>
        <taxon>Stenosarchaea group</taxon>
        <taxon>Halobacteria</taxon>
        <taxon>Halobacteriales</taxon>
        <taxon>Natrialbaceae</taxon>
        <taxon>Saliphagus</taxon>
    </lineage>
</organism>
<reference evidence="1 2" key="1">
    <citation type="journal article" date="2019" name="Int. J. Syst. Evol. Microbiol.">
        <title>The Global Catalogue of Microorganisms (GCM) 10K type strain sequencing project: providing services to taxonomists for standard genome sequencing and annotation.</title>
        <authorList>
            <consortium name="The Broad Institute Genomics Platform"/>
            <consortium name="The Broad Institute Genome Sequencing Center for Infectious Disease"/>
            <person name="Wu L."/>
            <person name="Ma J."/>
        </authorList>
    </citation>
    <scope>NUCLEOTIDE SEQUENCE [LARGE SCALE GENOMIC DNA]</scope>
    <source>
        <strain evidence="1 2">CGMCC 1.15824</strain>
    </source>
</reference>